<protein>
    <submittedName>
        <fullName evidence="1">Uncharacterized protein</fullName>
    </submittedName>
</protein>
<sequence>MNPAHREGWPSSQASAPGQTPQQQPEQNQRQPARPMDSYGSNNPNMQAPTHASPAQAPAPVLPPPSSTPSSRSAITHTADLNPDTPFYSSNAAAAHNQNLPPLPGLTGPPPHSSPHQSAQRAPSTEAGSVAQSHQMPQGPQYSLPGISQTLQQQGAPQDQANADRERELRERETREREMMESHVAQHAAQQEEHAKREAEQRDRELHERQQREQATLQNHPASIQIHQPVAVAPSTRTVHGPNGLLGQSGPLVGANPLTGQMGGSNAAGPLYGNAPAQHDQTTPRMQHAVQAPAQAQMLMPFTGPPGAMGMGQGQQPILNDALSYLDQVKVQFADHPDVYNRFLDIMKDFKSGAIDTPGVIERVSTLFAGNPNLIQGFNTFLPPGYKIECGTNGDPNAIRVTTPMGTMVSTMPSARPLSPPRSAAANGNAAPQQEAAFYETTQGRPWPQQQRAPEHVESLFSPNNRNLGQQLYGAQQGQQGPVPHSPEATARPHPDAVASAAALAHQQEQQGVSQLQNAVSAATGRSMLALSGDVAASLPVQTLNGAAQVAQMGGPGAEKRGPVEFNHAISYVNKIKNRFASQPDIYKQFLEILQTYQRESKPIQDVYAQVTGLFNAAPDLLEDFKQFLPESAAQHRAQQQAARHAEDAVMLSNVRGDTAGYGQTPNLQQTPRADQSRLPPMGNFAPTPTANRDNKRKRDRQGPVAAPMPAPMTQEPPTSNVRGGNFGQNNANKRAKTGHAAKQVVADGPPVSPTLTPALPEPIPPTTTTTPNQDELAFFDRVKKFIGNKNTMNEFLKLCNLFSQDLIDKTLYLYRAQSFVGGNPELFAWLKKFVGEDDEQQKTRPKTVNSRVSLSNCRSLGPSYRLLPKRERERVCSGRDELCKSVLNDEWASHPTWASEDSGFIAHRKNQFEEGLHRIEEERHDYDFNIEACSRTIQQLEPIANQLLTMKQEDRTNFVLPPGLGGQSETIYKRVIMKIYGRDRGKDVIKELFAMPWSVVPVLLHRLKCKLEDWKAAQREWERVWRDQTQKIFWKSLDHQSLSVKQADKRQFQPKSLTNEVLVRYEEQKRLRHIQEIPQTEYQFAFSFKDEEVLFDVARLMITFADNNSGTEYAKVVPFIKEFVPLFFGLDQAKFEQRVQTSGRDTPNESGEDTPSPDDDLAQRSQKPKKGDLRRDVLDPRGKSRKDKEDSLASASRDTTPEIASGVEDEAAAESSNSNGRDEQAAGSWVEYSAQPAALDDKEIEHDEPYRRIEYNMYANASIYCFFRMFVYLYERLLKLKESEEDVRKVVSRAMEPKPARRLKMLDKQPDDFFKDTSSTANFYQQVLEMFQDQILGEVDMAFIEETLRRYYLQIGWQLYSFDRLVNSLVRFALVVVSSDSKDKSLDIYNLFRKDRVNDTTSHKNEIGYRKAVEKYAKDADTYRITYDPVKTEATVRLFKKDDPTFDSNALDRTRRWRAYLASFQAVEPTEEVDHAKVQYPYLKKRLAKIEDLAEQDNRLDAVKHNDKITVSISPQTYNITFIISEPFGNGGVQYFTLPDTVRAGVSESTPQPKEQYKVLNDARRERAQEKLVRNNTWMRDLSRDEVDSKKVTFKTGIEEVKQASGDDDVEMAES</sequence>
<comment type="caution">
    <text evidence="1">The sequence shown here is derived from an EMBL/GenBank/DDBJ whole genome shotgun (WGS) entry which is preliminary data.</text>
</comment>
<reference evidence="1" key="1">
    <citation type="submission" date="2022-11" db="EMBL/GenBank/DDBJ databases">
        <title>Genome Sequence of Boeremia exigua.</title>
        <authorList>
            <person name="Buettner E."/>
        </authorList>
    </citation>
    <scope>NUCLEOTIDE SEQUENCE</scope>
    <source>
        <strain evidence="1">CU02</strain>
    </source>
</reference>
<proteinExistence type="predicted"/>
<name>A0ACC2IAY9_9PLEO</name>
<dbReference type="Proteomes" id="UP001153331">
    <property type="component" value="Unassembled WGS sequence"/>
</dbReference>
<organism evidence="1 2">
    <name type="scientific">Boeremia exigua</name>
    <dbReference type="NCBI Taxonomy" id="749465"/>
    <lineage>
        <taxon>Eukaryota</taxon>
        <taxon>Fungi</taxon>
        <taxon>Dikarya</taxon>
        <taxon>Ascomycota</taxon>
        <taxon>Pezizomycotina</taxon>
        <taxon>Dothideomycetes</taxon>
        <taxon>Pleosporomycetidae</taxon>
        <taxon>Pleosporales</taxon>
        <taxon>Pleosporineae</taxon>
        <taxon>Didymellaceae</taxon>
        <taxon>Boeremia</taxon>
    </lineage>
</organism>
<keyword evidence="2" id="KW-1185">Reference proteome</keyword>
<dbReference type="EMBL" id="JAPHNI010000330">
    <property type="protein sequence ID" value="KAJ8112369.1"/>
    <property type="molecule type" value="Genomic_DNA"/>
</dbReference>
<gene>
    <name evidence="1" type="ORF">OPT61_g5244</name>
</gene>
<accession>A0ACC2IAY9</accession>
<evidence type="ECO:0000313" key="2">
    <source>
        <dbReference type="Proteomes" id="UP001153331"/>
    </source>
</evidence>
<evidence type="ECO:0000313" key="1">
    <source>
        <dbReference type="EMBL" id="KAJ8112369.1"/>
    </source>
</evidence>